<dbReference type="RefSeq" id="WP_025699294.1">
    <property type="nucleotide sequence ID" value="NZ_JAUSUY010000017.1"/>
</dbReference>
<name>A0ABU3HBJ6_9BACL</name>
<keyword evidence="2" id="KW-1185">Reference proteome</keyword>
<proteinExistence type="predicted"/>
<sequence>MTGLINFPVSLRQQISVALRSSDVEKMYGKPNIARDGTPYSYEIRKKPDNSQLIVIYNSQSKMVTEIWQLNTLLKKEAFSKLVIKTANVDDVKKIDPFTHLVETSENKAVSEHQLIDGRATINYVKENQQWVIASIEFTIPGRRADLSSILKPEDLKEILP</sequence>
<reference evidence="1 2" key="1">
    <citation type="submission" date="2023-07" db="EMBL/GenBank/DDBJ databases">
        <title>Genomic Encyclopedia of Type Strains, Phase IV (KMG-IV): sequencing the most valuable type-strain genomes for metagenomic binning, comparative biology and taxonomic classification.</title>
        <authorList>
            <person name="Goeker M."/>
        </authorList>
    </citation>
    <scope>NUCLEOTIDE SEQUENCE [LARGE SCALE GENOMIC DNA]</scope>
    <source>
        <strain evidence="1 2">T98</strain>
    </source>
</reference>
<protein>
    <recommendedName>
        <fullName evidence="3">DUF4367 domain-containing protein</fullName>
    </recommendedName>
</protein>
<gene>
    <name evidence="1" type="ORF">J2Z22_003695</name>
</gene>
<dbReference type="EMBL" id="JAUSUY010000017">
    <property type="protein sequence ID" value="MDT3428105.1"/>
    <property type="molecule type" value="Genomic_DNA"/>
</dbReference>
<comment type="caution">
    <text evidence="1">The sequence shown here is derived from an EMBL/GenBank/DDBJ whole genome shotgun (WGS) entry which is preliminary data.</text>
</comment>
<dbReference type="Proteomes" id="UP001248709">
    <property type="component" value="Unassembled WGS sequence"/>
</dbReference>
<evidence type="ECO:0000313" key="2">
    <source>
        <dbReference type="Proteomes" id="UP001248709"/>
    </source>
</evidence>
<evidence type="ECO:0000313" key="1">
    <source>
        <dbReference type="EMBL" id="MDT3428105.1"/>
    </source>
</evidence>
<organism evidence="1 2">
    <name type="scientific">Paenibacillus forsythiae</name>
    <dbReference type="NCBI Taxonomy" id="365616"/>
    <lineage>
        <taxon>Bacteria</taxon>
        <taxon>Bacillati</taxon>
        <taxon>Bacillota</taxon>
        <taxon>Bacilli</taxon>
        <taxon>Bacillales</taxon>
        <taxon>Paenibacillaceae</taxon>
        <taxon>Paenibacillus</taxon>
    </lineage>
</organism>
<evidence type="ECO:0008006" key="3">
    <source>
        <dbReference type="Google" id="ProtNLM"/>
    </source>
</evidence>
<accession>A0ABU3HBJ6</accession>